<dbReference type="InterPro" id="IPR025272">
    <property type="entry name" value="SocA_Panacea"/>
</dbReference>
<feature type="domain" description="Antitoxin SocA-like Panacea" evidence="1">
    <location>
        <begin position="33"/>
        <end position="114"/>
    </location>
</feature>
<dbReference type="Proteomes" id="UP000264880">
    <property type="component" value="Chromosome"/>
</dbReference>
<dbReference type="RefSeq" id="WP_008727424.1">
    <property type="nucleotide sequence ID" value="NZ_CP019914.1"/>
</dbReference>
<dbReference type="KEGG" id="bhp:BHAMNSH16_04730"/>
<keyword evidence="3" id="KW-1185">Reference proteome</keyword>
<organism evidence="2 3">
    <name type="scientific">Brachyspira hampsonii</name>
    <dbReference type="NCBI Taxonomy" id="1287055"/>
    <lineage>
        <taxon>Bacteria</taxon>
        <taxon>Pseudomonadati</taxon>
        <taxon>Spirochaetota</taxon>
        <taxon>Spirochaetia</taxon>
        <taxon>Brachyspirales</taxon>
        <taxon>Brachyspiraceae</taxon>
        <taxon>Brachyspira</taxon>
    </lineage>
</organism>
<dbReference type="AlphaFoldDB" id="A0AAC9XKM6"/>
<evidence type="ECO:0000259" key="1">
    <source>
        <dbReference type="Pfam" id="PF13274"/>
    </source>
</evidence>
<dbReference type="EMBL" id="CP019914">
    <property type="protein sequence ID" value="ASJ20984.1"/>
    <property type="molecule type" value="Genomic_DNA"/>
</dbReference>
<accession>A0AAC9XKM6</accession>
<reference evidence="2 3" key="1">
    <citation type="submission" date="2017-02" db="EMBL/GenBank/DDBJ databases">
        <title>Complete genome sequence of Brachyspira hampsonii genomovar I strain NSH-16 (ATCC BAA-2463).</title>
        <authorList>
            <person name="Mirajkar N.S."/>
            <person name="Gebhart C.J."/>
        </authorList>
    </citation>
    <scope>NUCLEOTIDE SEQUENCE [LARGE SCALE GENOMIC DNA]</scope>
    <source>
        <strain evidence="2 3">NSH-16</strain>
    </source>
</reference>
<evidence type="ECO:0000313" key="2">
    <source>
        <dbReference type="EMBL" id="ASJ20984.1"/>
    </source>
</evidence>
<sequence length="167" mass="19507">MIGKDAFSYVYHILEVNGYLKNLSLKNKAIKTNKILFFAELYHRHFFKEPMITDITFKALPNGPAIDKDEIDWYDVEENYNFLTDEEKETIKMCIKEWLCEMSPEALSELSHGDKRIPLMAWKSVKSEGNYGSIPIPDKYLNADAEILHNTTKHQYKNRIKVEAQTV</sequence>
<proteinExistence type="predicted"/>
<dbReference type="Pfam" id="PF13274">
    <property type="entry name" value="SocA_Panacea"/>
    <property type="match status" value="1"/>
</dbReference>
<name>A0AAC9XKM6_9SPIR</name>
<protein>
    <recommendedName>
        <fullName evidence="1">Antitoxin SocA-like Panacea domain-containing protein</fullName>
    </recommendedName>
</protein>
<evidence type="ECO:0000313" key="3">
    <source>
        <dbReference type="Proteomes" id="UP000264880"/>
    </source>
</evidence>
<gene>
    <name evidence="2" type="ORF">BHAMNSH16_04730</name>
</gene>